<organism evidence="1 2">
    <name type="scientific">Pseudomonas gorinensis</name>
    <dbReference type="NCBI Taxonomy" id="3240790"/>
    <lineage>
        <taxon>Bacteria</taxon>
        <taxon>Pseudomonadati</taxon>
        <taxon>Pseudomonadota</taxon>
        <taxon>Gammaproteobacteria</taxon>
        <taxon>Pseudomonadales</taxon>
        <taxon>Pseudomonadaceae</taxon>
        <taxon>Pseudomonas</taxon>
    </lineage>
</organism>
<gene>
    <name evidence="1" type="ORF">U771_10645</name>
</gene>
<proteinExistence type="predicted"/>
<evidence type="ECO:0000313" key="2">
    <source>
        <dbReference type="Proteomes" id="UP000018725"/>
    </source>
</evidence>
<dbReference type="EMBL" id="CP006852">
    <property type="protein sequence ID" value="AHC34662.1"/>
    <property type="molecule type" value="Genomic_DNA"/>
</dbReference>
<protein>
    <submittedName>
        <fullName evidence="1">Uncharacterized protein</fullName>
    </submittedName>
</protein>
<sequence>MFQAITQAPLLLGLEAVGSTLQCSEAIKAFERGHLQANPWLN</sequence>
<name>A0ACA7P496_9PSED</name>
<dbReference type="Proteomes" id="UP000018725">
    <property type="component" value="Chromosome"/>
</dbReference>
<reference evidence="1 2" key="1">
    <citation type="journal article" date="2014" name="Genome Announc.">
        <title>Complete Genome Sequence of Pseudomonas sp. Strain TKP, Isolated from a gamma-Hexachlorocyclohexane-Degrading Mixed Culture.</title>
        <authorList>
            <person name="Ohtsubo Y."/>
            <person name="Kishida K."/>
            <person name="Sato T."/>
            <person name="Tabata M."/>
            <person name="Kawasumi T."/>
            <person name="Ogura Y."/>
            <person name="Hayashi T."/>
            <person name="Tsuda M."/>
            <person name="Nagata Y."/>
        </authorList>
    </citation>
    <scope>NUCLEOTIDE SEQUENCE [LARGE SCALE GENOMIC DNA]</scope>
    <source>
        <strain evidence="1 2">TKP</strain>
    </source>
</reference>
<evidence type="ECO:0000313" key="1">
    <source>
        <dbReference type="EMBL" id="AHC34662.1"/>
    </source>
</evidence>
<accession>A0ACA7P496</accession>
<keyword evidence="2" id="KW-1185">Reference proteome</keyword>